<keyword evidence="2" id="KW-1185">Reference proteome</keyword>
<gene>
    <name evidence="1" type="ORF">PHLGIDRAFT_367414</name>
</gene>
<evidence type="ECO:0000313" key="2">
    <source>
        <dbReference type="Proteomes" id="UP000053257"/>
    </source>
</evidence>
<protein>
    <submittedName>
        <fullName evidence="1">Uncharacterized protein</fullName>
    </submittedName>
</protein>
<dbReference type="EMBL" id="KN840832">
    <property type="protein sequence ID" value="KIP01292.1"/>
    <property type="molecule type" value="Genomic_DNA"/>
</dbReference>
<sequence>MLRRHITYFPTDFRVTFSSWCTGDPVLTRSSNANHSRSCKRLCLIYVDTLCCEISVGASEYRQDHGVLKLSPPLNNLTATYFNISAWLTYVERKVRRSLWASHHHHHMLSALQHFHAHHLTVMSFTIPHKFHMIRPTQVVHTMAVETTKNTIGVELTCPWIIPDSKPPQKCDAKITVDLTLLTKKDAVEGDSEDRYVYTATVESQEVTCAKGHKSTVTGNLSVTVVPKHQNDPTHPNTSVAHCKFSTTQIYSSFAARIRTKLFRCDFLHQPPGISSAFLSRRWRGDGVLVIFYVA</sequence>
<dbReference type="HOGENOM" id="CLU_943681_0_0_1"/>
<dbReference type="Proteomes" id="UP000053257">
    <property type="component" value="Unassembled WGS sequence"/>
</dbReference>
<reference evidence="1 2" key="1">
    <citation type="journal article" date="2014" name="PLoS Genet.">
        <title>Analysis of the Phlebiopsis gigantea genome, transcriptome and secretome provides insight into its pioneer colonization strategies of wood.</title>
        <authorList>
            <person name="Hori C."/>
            <person name="Ishida T."/>
            <person name="Igarashi K."/>
            <person name="Samejima M."/>
            <person name="Suzuki H."/>
            <person name="Master E."/>
            <person name="Ferreira P."/>
            <person name="Ruiz-Duenas F.J."/>
            <person name="Held B."/>
            <person name="Canessa P."/>
            <person name="Larrondo L.F."/>
            <person name="Schmoll M."/>
            <person name="Druzhinina I.S."/>
            <person name="Kubicek C.P."/>
            <person name="Gaskell J.A."/>
            <person name="Kersten P."/>
            <person name="St John F."/>
            <person name="Glasner J."/>
            <person name="Sabat G."/>
            <person name="Splinter BonDurant S."/>
            <person name="Syed K."/>
            <person name="Yadav J."/>
            <person name="Mgbeahuruike A.C."/>
            <person name="Kovalchuk A."/>
            <person name="Asiegbu F.O."/>
            <person name="Lackner G."/>
            <person name="Hoffmeister D."/>
            <person name="Rencoret J."/>
            <person name="Gutierrez A."/>
            <person name="Sun H."/>
            <person name="Lindquist E."/>
            <person name="Barry K."/>
            <person name="Riley R."/>
            <person name="Grigoriev I.V."/>
            <person name="Henrissat B."/>
            <person name="Kues U."/>
            <person name="Berka R.M."/>
            <person name="Martinez A.T."/>
            <person name="Covert S.F."/>
            <person name="Blanchette R.A."/>
            <person name="Cullen D."/>
        </authorList>
    </citation>
    <scope>NUCLEOTIDE SEQUENCE [LARGE SCALE GENOMIC DNA]</scope>
    <source>
        <strain evidence="1 2">11061_1 CR5-6</strain>
    </source>
</reference>
<dbReference type="AlphaFoldDB" id="A0A0C3RYK9"/>
<evidence type="ECO:0000313" key="1">
    <source>
        <dbReference type="EMBL" id="KIP01292.1"/>
    </source>
</evidence>
<proteinExistence type="predicted"/>
<organism evidence="1 2">
    <name type="scientific">Phlebiopsis gigantea (strain 11061_1 CR5-6)</name>
    <name type="common">White-rot fungus</name>
    <name type="synonym">Peniophora gigantea</name>
    <dbReference type="NCBI Taxonomy" id="745531"/>
    <lineage>
        <taxon>Eukaryota</taxon>
        <taxon>Fungi</taxon>
        <taxon>Dikarya</taxon>
        <taxon>Basidiomycota</taxon>
        <taxon>Agaricomycotina</taxon>
        <taxon>Agaricomycetes</taxon>
        <taxon>Polyporales</taxon>
        <taxon>Phanerochaetaceae</taxon>
        <taxon>Phlebiopsis</taxon>
    </lineage>
</organism>
<name>A0A0C3RYK9_PHLG1</name>
<accession>A0A0C3RYK9</accession>